<keyword evidence="3" id="KW-1185">Reference proteome</keyword>
<proteinExistence type="predicted"/>
<keyword evidence="1" id="KW-1133">Transmembrane helix</keyword>
<dbReference type="Pfam" id="PF14023">
    <property type="entry name" value="Bestrophin-like"/>
    <property type="match status" value="1"/>
</dbReference>
<dbReference type="AlphaFoldDB" id="A0A502E8X3"/>
<feature type="transmembrane region" description="Helical" evidence="1">
    <location>
        <begin position="51"/>
        <end position="70"/>
    </location>
</feature>
<keyword evidence="1" id="KW-0812">Transmembrane</keyword>
<feature type="transmembrane region" description="Helical" evidence="1">
    <location>
        <begin position="12"/>
        <end position="31"/>
    </location>
</feature>
<reference evidence="2 3" key="1">
    <citation type="journal article" date="2019" name="Environ. Microbiol.">
        <title>Species interactions and distinct microbial communities in high Arctic permafrost affected cryosols are associated with the CH4 and CO2 gas fluxes.</title>
        <authorList>
            <person name="Altshuler I."/>
            <person name="Hamel J."/>
            <person name="Turney S."/>
            <person name="Magnuson E."/>
            <person name="Levesque R."/>
            <person name="Greer C."/>
            <person name="Whyte L.G."/>
        </authorList>
    </citation>
    <scope>NUCLEOTIDE SEQUENCE [LARGE SCALE GENOMIC DNA]</scope>
    <source>
        <strain evidence="2 3">S5.20</strain>
    </source>
</reference>
<evidence type="ECO:0000313" key="2">
    <source>
        <dbReference type="EMBL" id="TPG34178.1"/>
    </source>
</evidence>
<accession>A0A502E8X3</accession>
<keyword evidence="1" id="KW-0472">Membrane</keyword>
<dbReference type="EMBL" id="RCZG01000004">
    <property type="protein sequence ID" value="TPG34178.1"/>
    <property type="molecule type" value="Genomic_DNA"/>
</dbReference>
<comment type="caution">
    <text evidence="2">The sequence shown here is derived from an EMBL/GenBank/DDBJ whole genome shotgun (WGS) entry which is preliminary data.</text>
</comment>
<sequence>MIWLLQLPAPLLGSAAVALVIALEVGGLLLFRKAVSHTRLEEANAASGQMFQLAGVLYAVLVTFVVAVVWEQFGEAENATVAFDVPVRVRPSQIGCTITP</sequence>
<evidence type="ECO:0000313" key="3">
    <source>
        <dbReference type="Proteomes" id="UP000320095"/>
    </source>
</evidence>
<dbReference type="InterPro" id="IPR025333">
    <property type="entry name" value="DUF4239"/>
</dbReference>
<protein>
    <submittedName>
        <fullName evidence="2">Uncharacterized protein</fullName>
    </submittedName>
</protein>
<dbReference type="Proteomes" id="UP000320095">
    <property type="component" value="Unassembled WGS sequence"/>
</dbReference>
<name>A0A502E8X3_9MYCO</name>
<organism evidence="2 3">
    <name type="scientific">Mycolicibacterium hodleri</name>
    <dbReference type="NCBI Taxonomy" id="49897"/>
    <lineage>
        <taxon>Bacteria</taxon>
        <taxon>Bacillati</taxon>
        <taxon>Actinomycetota</taxon>
        <taxon>Actinomycetes</taxon>
        <taxon>Mycobacteriales</taxon>
        <taxon>Mycobacteriaceae</taxon>
        <taxon>Mycolicibacterium</taxon>
    </lineage>
</organism>
<evidence type="ECO:0000256" key="1">
    <source>
        <dbReference type="SAM" id="Phobius"/>
    </source>
</evidence>
<gene>
    <name evidence="2" type="ORF">EAH80_11245</name>
</gene>
<dbReference type="RefSeq" id="WP_140690485.1">
    <property type="nucleotide sequence ID" value="NZ_RCZG01000004.1"/>
</dbReference>